<dbReference type="InterPro" id="IPR050422">
    <property type="entry name" value="X-Pro_aminopeptidase_P"/>
</dbReference>
<feature type="domain" description="Peptidase M24" evidence="1">
    <location>
        <begin position="15"/>
        <end position="115"/>
    </location>
</feature>
<evidence type="ECO:0000313" key="2">
    <source>
        <dbReference type="EMBL" id="CAD7203463.1"/>
    </source>
</evidence>
<name>A0A7R8VRG9_TIMDO</name>
<dbReference type="AlphaFoldDB" id="A0A7R8VRG9"/>
<dbReference type="InterPro" id="IPR036005">
    <property type="entry name" value="Creatinase/aminopeptidase-like"/>
</dbReference>
<dbReference type="EMBL" id="OA570657">
    <property type="protein sequence ID" value="CAD7203463.1"/>
    <property type="molecule type" value="Genomic_DNA"/>
</dbReference>
<evidence type="ECO:0000259" key="1">
    <source>
        <dbReference type="Pfam" id="PF00557"/>
    </source>
</evidence>
<reference evidence="2" key="1">
    <citation type="submission" date="2020-11" db="EMBL/GenBank/DDBJ databases">
        <authorList>
            <person name="Tran Van P."/>
        </authorList>
    </citation>
    <scope>NUCLEOTIDE SEQUENCE</scope>
</reference>
<dbReference type="InterPro" id="IPR000994">
    <property type="entry name" value="Pept_M24"/>
</dbReference>
<protein>
    <recommendedName>
        <fullName evidence="1">Peptidase M24 domain-containing protein</fullName>
    </recommendedName>
</protein>
<dbReference type="PANTHER" id="PTHR43763:SF6">
    <property type="entry name" value="XAA-PRO AMINOPEPTIDASE 1"/>
    <property type="match status" value="1"/>
</dbReference>
<proteinExistence type="predicted"/>
<dbReference type="Pfam" id="PF00557">
    <property type="entry name" value="Peptidase_M24"/>
    <property type="match status" value="1"/>
</dbReference>
<sequence>MRNQSIVYRGDVFPDGTTDVTRTMHYGTPTNLEREIYTNLLMGCINLASTKFPEGQTLNTLEVLIRAPLYSMGLDYGHGSTHGVGAFLGVHEGNRNHLDITFMDGIFKPLMIFEIISDFRLEKRNVKN</sequence>
<dbReference type="Gene3D" id="3.90.230.10">
    <property type="entry name" value="Creatinase/methionine aminopeptidase superfamily"/>
    <property type="match status" value="1"/>
</dbReference>
<organism evidence="2">
    <name type="scientific">Timema douglasi</name>
    <name type="common">Walking stick</name>
    <dbReference type="NCBI Taxonomy" id="61478"/>
    <lineage>
        <taxon>Eukaryota</taxon>
        <taxon>Metazoa</taxon>
        <taxon>Ecdysozoa</taxon>
        <taxon>Arthropoda</taxon>
        <taxon>Hexapoda</taxon>
        <taxon>Insecta</taxon>
        <taxon>Pterygota</taxon>
        <taxon>Neoptera</taxon>
        <taxon>Polyneoptera</taxon>
        <taxon>Phasmatodea</taxon>
        <taxon>Timematodea</taxon>
        <taxon>Timematoidea</taxon>
        <taxon>Timematidae</taxon>
        <taxon>Timema</taxon>
    </lineage>
</organism>
<accession>A0A7R8VRG9</accession>
<dbReference type="SUPFAM" id="SSF55920">
    <property type="entry name" value="Creatinase/aminopeptidase"/>
    <property type="match status" value="1"/>
</dbReference>
<gene>
    <name evidence="2" type="ORF">TDIB3V08_LOCUS9633</name>
</gene>
<dbReference type="PANTHER" id="PTHR43763">
    <property type="entry name" value="XAA-PRO AMINOPEPTIDASE 1"/>
    <property type="match status" value="1"/>
</dbReference>